<keyword evidence="6" id="KW-1185">Reference proteome</keyword>
<dbReference type="RefSeq" id="XP_012190696.1">
    <property type="nucleotide sequence ID" value="XM_012335306.1"/>
</dbReference>
<sequence length="659" mass="70563">MMLFNSAPGKVVILDKTEGNAARINGHPAWGEEWDTQTRSGRLMNVITNTFCAGGMSLGNGTWAVFGGNENVGPGGNSTTPRFSTTAPYYDGDGGAAARFYTANSQNTSDWDDGNHYMQRRRWYPTVEALADGTLWIGGGEDYGGYVADEGQNQPNFEYWPPRGAAINMDFLTQTLPMNLYPLAWLMASGLLFVQAGQDAILYDLDNNSVAKGLPSTTGPMKVYPASAGVAMLPMTPANNYSQEVLFCGGVQRPLNEWGNGGGPLYNPLPFPASKQCERITPEADKPTWEQDDDLINGRSMGTFVYLPDGKLWFGQGVRMGTGGYSGQNYNKNIGISLGDQPDYQPMLYDPTAARGSRFSTAGLSQMQVQRMYHSTAILLEDGSVLTAGSNPNADVTLTNQANYTNTEYRLEQWYPLWYNQPRPTQPNITQIAYGGGSFDVALSSSDLSNNITNIKTAKMVIIRSGFATHGVNFGQRYLELNSTYTANQDGTVGGTLHVSNMPPNANIFQPGPAMAFLVVNGVPSNGQHVMIGTGQLGDQNVRASVTLPASRDPPAPRTSGGGSGSSGSGSNSSNGSSGSNGGLHGLPAGAVAMSTARLDSRRSRCEYRFPGDDLASGDRKAIVRAAGLHPTTFSVRSTTLMVSSFGTAYIDWNHSIVL</sequence>
<dbReference type="Gene3D" id="2.130.10.80">
    <property type="entry name" value="Galactose oxidase/kelch, beta-propeller"/>
    <property type="match status" value="1"/>
</dbReference>
<dbReference type="Proteomes" id="UP000014071">
    <property type="component" value="Unassembled WGS sequence"/>
</dbReference>
<dbReference type="PANTHER" id="PTHR32208">
    <property type="entry name" value="SECRETED PROTEIN-RELATED"/>
    <property type="match status" value="1"/>
</dbReference>
<evidence type="ECO:0000259" key="3">
    <source>
        <dbReference type="Pfam" id="PF07250"/>
    </source>
</evidence>
<evidence type="ECO:0008006" key="7">
    <source>
        <dbReference type="Google" id="ProtNLM"/>
    </source>
</evidence>
<gene>
    <name evidence="5" type="ORF">PHSY_004693</name>
</gene>
<name>R9P6Y8_PSEHS</name>
<dbReference type="HOGENOM" id="CLU_009630_3_0_1"/>
<dbReference type="OrthoDB" id="2019572at2759"/>
<dbReference type="PANTHER" id="PTHR32208:SF21">
    <property type="entry name" value="LOW QUALITY PROTEIN: ALDEHYDE OXIDASE GLOX-LIKE"/>
    <property type="match status" value="1"/>
</dbReference>
<evidence type="ECO:0000256" key="1">
    <source>
        <dbReference type="ARBA" id="ARBA00022729"/>
    </source>
</evidence>
<evidence type="ECO:0000313" key="5">
    <source>
        <dbReference type="EMBL" id="GAC97109.1"/>
    </source>
</evidence>
<keyword evidence="1" id="KW-0732">Signal</keyword>
<dbReference type="STRING" id="1305764.R9P6Y8"/>
<accession>R9P6Y8</accession>
<dbReference type="GeneID" id="24109975"/>
<dbReference type="InterPro" id="IPR009880">
    <property type="entry name" value="Glyoxal_oxidase_N"/>
</dbReference>
<dbReference type="InterPro" id="IPR014756">
    <property type="entry name" value="Ig_E-set"/>
</dbReference>
<feature type="region of interest" description="Disordered" evidence="2">
    <location>
        <begin position="547"/>
        <end position="588"/>
    </location>
</feature>
<dbReference type="Pfam" id="PF09118">
    <property type="entry name" value="GO-like_E_set"/>
    <property type="match status" value="1"/>
</dbReference>
<dbReference type="CDD" id="cd02851">
    <property type="entry name" value="E_set_GO_C"/>
    <property type="match status" value="1"/>
</dbReference>
<feature type="domain" description="Galactose oxidase-like Early set" evidence="4">
    <location>
        <begin position="423"/>
        <end position="532"/>
    </location>
</feature>
<evidence type="ECO:0000256" key="2">
    <source>
        <dbReference type="SAM" id="MobiDB-lite"/>
    </source>
</evidence>
<proteinExistence type="predicted"/>
<evidence type="ECO:0000313" key="6">
    <source>
        <dbReference type="Proteomes" id="UP000014071"/>
    </source>
</evidence>
<dbReference type="InterPro" id="IPR037293">
    <property type="entry name" value="Gal_Oxidase_central_sf"/>
</dbReference>
<reference evidence="6" key="1">
    <citation type="journal article" date="2013" name="Genome Announc.">
        <title>Draft genome sequence of the basidiomycetous yeast-like fungus Pseudozyma hubeiensis SY62, which produces an abundant amount of the biosurfactant mannosylerythritol lipids.</title>
        <authorList>
            <person name="Konishi M."/>
            <person name="Hatada Y."/>
            <person name="Horiuchi J."/>
        </authorList>
    </citation>
    <scope>NUCLEOTIDE SEQUENCE [LARGE SCALE GENOMIC DNA]</scope>
    <source>
        <strain evidence="6">SY62</strain>
    </source>
</reference>
<feature type="domain" description="Glyoxal oxidase N-terminal" evidence="3">
    <location>
        <begin position="33"/>
        <end position="416"/>
    </location>
</feature>
<dbReference type="SUPFAM" id="SSF50965">
    <property type="entry name" value="Galactose oxidase, central domain"/>
    <property type="match status" value="1"/>
</dbReference>
<evidence type="ECO:0000259" key="4">
    <source>
        <dbReference type="Pfam" id="PF09118"/>
    </source>
</evidence>
<dbReference type="SUPFAM" id="SSF81296">
    <property type="entry name" value="E set domains"/>
    <property type="match status" value="1"/>
</dbReference>
<organism evidence="5 6">
    <name type="scientific">Pseudozyma hubeiensis (strain SY62)</name>
    <name type="common">Yeast</name>
    <dbReference type="NCBI Taxonomy" id="1305764"/>
    <lineage>
        <taxon>Eukaryota</taxon>
        <taxon>Fungi</taxon>
        <taxon>Dikarya</taxon>
        <taxon>Basidiomycota</taxon>
        <taxon>Ustilaginomycotina</taxon>
        <taxon>Ustilaginomycetes</taxon>
        <taxon>Ustilaginales</taxon>
        <taxon>Ustilaginaceae</taxon>
        <taxon>Pseudozyma</taxon>
    </lineage>
</organism>
<dbReference type="Pfam" id="PF07250">
    <property type="entry name" value="Glyoxal_oxid_N"/>
    <property type="match status" value="1"/>
</dbReference>
<dbReference type="Gene3D" id="2.60.40.10">
    <property type="entry name" value="Immunoglobulins"/>
    <property type="match status" value="1"/>
</dbReference>
<feature type="compositionally biased region" description="Low complexity" evidence="2">
    <location>
        <begin position="569"/>
        <end position="578"/>
    </location>
</feature>
<dbReference type="InterPro" id="IPR013783">
    <property type="entry name" value="Ig-like_fold"/>
</dbReference>
<dbReference type="AlphaFoldDB" id="R9P6Y8"/>
<dbReference type="InterPro" id="IPR011043">
    <property type="entry name" value="Gal_Oxase/kelch_b-propeller"/>
</dbReference>
<dbReference type="EMBL" id="DF238808">
    <property type="protein sequence ID" value="GAC97109.1"/>
    <property type="molecule type" value="Genomic_DNA"/>
</dbReference>
<dbReference type="InterPro" id="IPR015202">
    <property type="entry name" value="GO-like_E_set"/>
</dbReference>
<dbReference type="eggNOG" id="ENOG502QPS4">
    <property type="taxonomic scope" value="Eukaryota"/>
</dbReference>
<protein>
    <recommendedName>
        <fullName evidence="7">Glyoxaloxidase 3</fullName>
    </recommendedName>
</protein>